<protein>
    <recommendedName>
        <fullName evidence="2">DUF7905 domain-containing protein</fullName>
    </recommendedName>
</protein>
<keyword evidence="4" id="KW-1185">Reference proteome</keyword>
<evidence type="ECO:0000256" key="1">
    <source>
        <dbReference type="SAM" id="MobiDB-lite"/>
    </source>
</evidence>
<feature type="compositionally biased region" description="Basic and acidic residues" evidence="1">
    <location>
        <begin position="361"/>
        <end position="373"/>
    </location>
</feature>
<dbReference type="InterPro" id="IPR057227">
    <property type="entry name" value="DUF7905"/>
</dbReference>
<name>A0A9W4HPE7_PENOL</name>
<reference evidence="3" key="1">
    <citation type="submission" date="2021-07" db="EMBL/GenBank/DDBJ databases">
        <authorList>
            <person name="Branca A.L. A."/>
        </authorList>
    </citation>
    <scope>NUCLEOTIDE SEQUENCE</scope>
</reference>
<evidence type="ECO:0000313" key="3">
    <source>
        <dbReference type="EMBL" id="CAG8109307.1"/>
    </source>
</evidence>
<evidence type="ECO:0000259" key="2">
    <source>
        <dbReference type="Pfam" id="PF25482"/>
    </source>
</evidence>
<evidence type="ECO:0000313" key="4">
    <source>
        <dbReference type="Proteomes" id="UP001153618"/>
    </source>
</evidence>
<feature type="domain" description="DUF7905" evidence="2">
    <location>
        <begin position="185"/>
        <end position="503"/>
    </location>
</feature>
<feature type="region of interest" description="Disordered" evidence="1">
    <location>
        <begin position="356"/>
        <end position="375"/>
    </location>
</feature>
<dbReference type="EMBL" id="CAJVOS010000025">
    <property type="protein sequence ID" value="CAG8109307.1"/>
    <property type="molecule type" value="Genomic_DNA"/>
</dbReference>
<comment type="caution">
    <text evidence="3">The sequence shown here is derived from an EMBL/GenBank/DDBJ whole genome shotgun (WGS) entry which is preliminary data.</text>
</comment>
<proteinExistence type="predicted"/>
<dbReference type="AlphaFoldDB" id="A0A9W4HPE7"/>
<dbReference type="Proteomes" id="UP001153618">
    <property type="component" value="Unassembled WGS sequence"/>
</dbReference>
<gene>
    <name evidence="3" type="ORF">POLS_LOCUS4903</name>
</gene>
<organism evidence="3 4">
    <name type="scientific">Penicillium olsonii</name>
    <dbReference type="NCBI Taxonomy" id="99116"/>
    <lineage>
        <taxon>Eukaryota</taxon>
        <taxon>Fungi</taxon>
        <taxon>Dikarya</taxon>
        <taxon>Ascomycota</taxon>
        <taxon>Pezizomycotina</taxon>
        <taxon>Eurotiomycetes</taxon>
        <taxon>Eurotiomycetidae</taxon>
        <taxon>Eurotiales</taxon>
        <taxon>Aspergillaceae</taxon>
        <taxon>Penicillium</taxon>
    </lineage>
</organism>
<dbReference type="Pfam" id="PF25482">
    <property type="entry name" value="DUF7905"/>
    <property type="match status" value="1"/>
</dbReference>
<sequence length="586" mass="66376">MVRRFVEAAMPDATMPDSDEEEKKLGWKRISAHSNIKSVTDKLKEVNDAKLERLRHAPETRTDCKYIFLWPPHGEPSLKDGLDLRRQWLDEIRAAYDVYIYTESGNKNCLYLSANSEANLCNVSNELRAMRQALSVRAEGGIKLFLVEPPTPSLMKTEIRVEETDGFAKPFLHGNKLPQEQALAWSSRAQAFKQDNKDVIQGHLGRALVSVPPSNGVLQMRAKFGTFTLDEWTKPATGDTYQFKEFRDILRRDSVAGRLLPGFVIPVSHCSDLIANIQIRICLSENELFKRIREAKDLLVPWGDVKLDSLLKIAPRHSASFDFQAGTDGIIRVEVNFLLLEGTSEFEVSGSRCFKPRKPCKPKDSKEAKDSKGPIKPMQIGMIDFERADWELEIKALELHPAKQHSAELRKFKHSIRYVWNPSSSSIGSMPQRKAKFHPSAPITRFVEKSAIQLSVIGTAYTFELARFDDYLYANHRWAKSPKVSWGASLFNPEWDELLTTQAHGGTIYDTSCLSSFFQASPETVAKAMEGMSDDEAEEKYEEIQTRLDLEELRTFMSKVQTLARMLGSSDFEAVEVLNADLGTLF</sequence>
<feature type="region of interest" description="Disordered" evidence="1">
    <location>
        <begin position="1"/>
        <end position="20"/>
    </location>
</feature>
<dbReference type="OrthoDB" id="4739136at2759"/>
<accession>A0A9W4HPE7</accession>